<feature type="repeat" description="FG-GAP" evidence="12">
    <location>
        <begin position="288"/>
        <end position="345"/>
    </location>
</feature>
<dbReference type="GO" id="GO:0009897">
    <property type="term" value="C:external side of plasma membrane"/>
    <property type="evidence" value="ECO:0007669"/>
    <property type="project" value="TreeGrafter"/>
</dbReference>
<evidence type="ECO:0000256" key="8">
    <source>
        <dbReference type="ARBA" id="ARBA00023037"/>
    </source>
</evidence>
<dbReference type="GO" id="GO:0033627">
    <property type="term" value="P:cell adhesion mediated by integrin"/>
    <property type="evidence" value="ECO:0007669"/>
    <property type="project" value="TreeGrafter"/>
</dbReference>
<feature type="chain" id="PRO_5008445861" description="Integrin alpha second immunoglobulin-like domain-containing protein" evidence="13">
    <location>
        <begin position="24"/>
        <end position="1129"/>
    </location>
</feature>
<dbReference type="SMART" id="SM00191">
    <property type="entry name" value="Int_alpha"/>
    <property type="match status" value="5"/>
</dbReference>
<organism evidence="16 17">
    <name type="scientific">Glossina austeni</name>
    <name type="common">Savannah tsetse fly</name>
    <dbReference type="NCBI Taxonomy" id="7395"/>
    <lineage>
        <taxon>Eukaryota</taxon>
        <taxon>Metazoa</taxon>
        <taxon>Ecdysozoa</taxon>
        <taxon>Arthropoda</taxon>
        <taxon>Hexapoda</taxon>
        <taxon>Insecta</taxon>
        <taxon>Pterygota</taxon>
        <taxon>Neoptera</taxon>
        <taxon>Endopterygota</taxon>
        <taxon>Diptera</taxon>
        <taxon>Brachycera</taxon>
        <taxon>Muscomorpha</taxon>
        <taxon>Hippoboscoidea</taxon>
        <taxon>Glossinidae</taxon>
        <taxon>Glossina</taxon>
    </lineage>
</organism>
<dbReference type="InterPro" id="IPR028994">
    <property type="entry name" value="Integrin_alpha_N"/>
</dbReference>
<feature type="signal peptide" evidence="13">
    <location>
        <begin position="1"/>
        <end position="23"/>
    </location>
</feature>
<dbReference type="GO" id="GO:0008305">
    <property type="term" value="C:integrin complex"/>
    <property type="evidence" value="ECO:0007669"/>
    <property type="project" value="InterPro"/>
</dbReference>
<comment type="subcellular location">
    <subcellularLocation>
        <location evidence="1 13">Membrane</location>
        <topology evidence="1 13">Single-pass type I membrane protein</topology>
    </subcellularLocation>
</comment>
<dbReference type="SUPFAM" id="SSF69179">
    <property type="entry name" value="Integrin domains"/>
    <property type="match status" value="2"/>
</dbReference>
<dbReference type="PROSITE" id="PS51470">
    <property type="entry name" value="FG_GAP"/>
    <property type="match status" value="6"/>
</dbReference>
<accession>A0A1A9VE28</accession>
<evidence type="ECO:0000256" key="1">
    <source>
        <dbReference type="ARBA" id="ARBA00004479"/>
    </source>
</evidence>
<dbReference type="PRINTS" id="PR01185">
    <property type="entry name" value="INTEGRINA"/>
</dbReference>
<dbReference type="InterPro" id="IPR018184">
    <property type="entry name" value="Integrin_alpha_C_CS"/>
</dbReference>
<feature type="domain" description="Integrin alpha second immunoglobulin-like" evidence="15">
    <location>
        <begin position="658"/>
        <end position="772"/>
    </location>
</feature>
<evidence type="ECO:0000256" key="14">
    <source>
        <dbReference type="SAM" id="MobiDB-lite"/>
    </source>
</evidence>
<name>A0A1A9VE28_GLOAU</name>
<evidence type="ECO:0000256" key="3">
    <source>
        <dbReference type="ARBA" id="ARBA00022692"/>
    </source>
</evidence>
<sequence>MLMLSTLCLLLLYVVSDISLASAYNFSPKPNAVISDPQLATSLPKYESSYFGFTLNLRPSGDNPKDASNNFLFYSIIVGAPRAQSTLPLQRYINETGAIYRCYLSDQTCNPYVFDDQGNRNIEYSEYTYDSEKRDFQWLGAAMDGGVKDTDKLLVCAPRFVAPAPNDYLMHGLCYWINDTLTDSPTNVRKISPLRLKQDQIKEEKGQRVYYYMLAEQGLSAHITPNDEEFLIGAPGIHTWKGSVIRYRKRTVNDDPSLSRRDTEKASRRRVPRQSEGDLPQAYYESDIPNPEKFEQPNDSYFGYSVSSGYFDSNDKEKLLYVATAPQANEQSGEAYIFDLASGGSISKSYVFRGKQFGEYFGYAVLAEDLNNDGLTDVIISAPQYSVTGSFDEGAIYVFLNQGRFNFERKLLVSPIRGKVRFGTTLTRLGDINHDGYNDIAVGAPFAGNGSVFIYLGSERGLREQTSQRLKSPLRSESIYGSHMFGHGLSKGSDIDNNGFNDLAIGAPNAETVFLYRAYPVVQIHATISSQTREIKPEQTSFPVTVCYGISTTSSRIVSQDLAVRVAVDPQVKRVKLVSTGTNELTFNASAGLQMQCRVLECDVRFSVADIFKPIELEIHYELINGIPDSEVFCEICAAVDPAEPKLYRQKIIFSTGCASEICIADLQVMSTGLDHTYILGSSRTFTVTYEIINKGETAYLPQINITSSNRMPFAKVPSNCKASTDAVMLCDLNRGQPMAKGAKDNLKVIYDVSGISGNALILTAEVFSTGKELASSDNIVREVITLTEFTEIDAIGAPKTPHINLEKITDTAEVINIYEIKSNGPSNVGAMELKFDIPVAYRIPGATATIPIIDMSNITMQATYDSQLVGIDFYQNTTQILMNSIETFSRGHLAASVSDLDLLDRSVDLDSMKMEDNKDGALEDLILAASLTSRRRRREVTAYTASKEQYARIAQFKAYDMLSDDVKGTLPVNRTIIFNCNDSETTICVRAVMHVYDFKPDKPLTVIMKYNVDLKEVNQILIEPWEFFVILIGLDVTKSNDPLGKTLAINKKIEFNIISKHQLYVTPIWVIVLAVLGGLLALALITYGMYRAGFFKRATKEEMDKLVHQAQVSGDGVNETSTLNAESN</sequence>
<keyword evidence="7 13" id="KW-1133">Transmembrane helix</keyword>
<keyword evidence="11" id="KW-0325">Glycoprotein</keyword>
<reference evidence="16" key="1">
    <citation type="submission" date="2020-05" db="UniProtKB">
        <authorList>
            <consortium name="EnsemblMetazoa"/>
        </authorList>
    </citation>
    <scope>IDENTIFICATION</scope>
    <source>
        <strain evidence="16">TTRI</strain>
    </source>
</reference>
<dbReference type="Proteomes" id="UP000078200">
    <property type="component" value="Unassembled WGS sequence"/>
</dbReference>
<dbReference type="VEuPathDB" id="VectorBase:GAUT034298"/>
<evidence type="ECO:0000256" key="9">
    <source>
        <dbReference type="ARBA" id="ARBA00023136"/>
    </source>
</evidence>
<dbReference type="GO" id="GO:0007157">
    <property type="term" value="P:heterophilic cell-cell adhesion via plasma membrane cell adhesion molecules"/>
    <property type="evidence" value="ECO:0007669"/>
    <property type="project" value="UniProtKB-ARBA"/>
</dbReference>
<dbReference type="Gene3D" id="2.130.10.130">
    <property type="entry name" value="Integrin alpha, N-terminal"/>
    <property type="match status" value="1"/>
</dbReference>
<feature type="repeat" description="FG-GAP" evidence="12">
    <location>
        <begin position="38"/>
        <end position="111"/>
    </location>
</feature>
<feature type="repeat" description="FG-GAP" evidence="12">
    <location>
        <begin position="471"/>
        <end position="533"/>
    </location>
</feature>
<feature type="repeat" description="FG-GAP" evidence="12">
    <location>
        <begin position="409"/>
        <end position="464"/>
    </location>
</feature>
<evidence type="ECO:0000256" key="7">
    <source>
        <dbReference type="ARBA" id="ARBA00022989"/>
    </source>
</evidence>
<protein>
    <recommendedName>
        <fullName evidence="15">Integrin alpha second immunoglobulin-like domain-containing protein</fullName>
    </recommendedName>
</protein>
<dbReference type="STRING" id="7395.A0A1A9VE28"/>
<feature type="transmembrane region" description="Helical" evidence="13">
    <location>
        <begin position="1069"/>
        <end position="1091"/>
    </location>
</feature>
<evidence type="ECO:0000313" key="16">
    <source>
        <dbReference type="EnsemblMetazoa" id="GAUT034298-PA"/>
    </source>
</evidence>
<evidence type="ECO:0000256" key="13">
    <source>
        <dbReference type="RuleBase" id="RU003762"/>
    </source>
</evidence>
<evidence type="ECO:0000256" key="11">
    <source>
        <dbReference type="ARBA" id="ARBA00023180"/>
    </source>
</evidence>
<proteinExistence type="inferred from homology"/>
<evidence type="ECO:0000256" key="10">
    <source>
        <dbReference type="ARBA" id="ARBA00023170"/>
    </source>
</evidence>
<dbReference type="PANTHER" id="PTHR23220:SF83">
    <property type="entry name" value="INTEGRIN ALPHA-PS3-RELATED"/>
    <property type="match status" value="1"/>
</dbReference>
<feature type="region of interest" description="Disordered" evidence="14">
    <location>
        <begin position="254"/>
        <end position="294"/>
    </location>
</feature>
<keyword evidence="17" id="KW-1185">Reference proteome</keyword>
<keyword evidence="4 13" id="KW-0732">Signal</keyword>
<keyword evidence="8 13" id="KW-0401">Integrin</keyword>
<dbReference type="GO" id="GO:0007229">
    <property type="term" value="P:integrin-mediated signaling pathway"/>
    <property type="evidence" value="ECO:0007669"/>
    <property type="project" value="UniProtKB-KW"/>
</dbReference>
<evidence type="ECO:0000256" key="12">
    <source>
        <dbReference type="PROSITE-ProRule" id="PRU00803"/>
    </source>
</evidence>
<keyword evidence="6 13" id="KW-0130">Cell adhesion</keyword>
<dbReference type="Gene3D" id="2.60.40.1460">
    <property type="entry name" value="Integrin domains. Chain A, domain 2"/>
    <property type="match status" value="1"/>
</dbReference>
<dbReference type="EnsemblMetazoa" id="GAUT034298-RA">
    <property type="protein sequence ID" value="GAUT034298-PA"/>
    <property type="gene ID" value="GAUT034298"/>
</dbReference>
<evidence type="ECO:0000256" key="5">
    <source>
        <dbReference type="ARBA" id="ARBA00022737"/>
    </source>
</evidence>
<dbReference type="InterPro" id="IPR013517">
    <property type="entry name" value="FG-GAP"/>
</dbReference>
<dbReference type="InterPro" id="IPR000413">
    <property type="entry name" value="Integrin_alpha"/>
</dbReference>
<feature type="compositionally biased region" description="Basic and acidic residues" evidence="14">
    <location>
        <begin position="254"/>
        <end position="266"/>
    </location>
</feature>
<dbReference type="Gene3D" id="1.20.5.930">
    <property type="entry name" value="Bicelle-embedded integrin alpha(iib) transmembrane segment"/>
    <property type="match status" value="1"/>
</dbReference>
<dbReference type="FunFam" id="2.130.10.130:FF:000015">
    <property type="entry name" value="integrin alpha-PS3 isoform X1"/>
    <property type="match status" value="1"/>
</dbReference>
<dbReference type="PANTHER" id="PTHR23220">
    <property type="entry name" value="INTEGRIN ALPHA"/>
    <property type="match status" value="1"/>
</dbReference>
<keyword evidence="3 13" id="KW-0812">Transmembrane</keyword>
<dbReference type="InterPro" id="IPR032695">
    <property type="entry name" value="Integrin_dom_sf"/>
</dbReference>
<dbReference type="GO" id="GO:0007160">
    <property type="term" value="P:cell-matrix adhesion"/>
    <property type="evidence" value="ECO:0007669"/>
    <property type="project" value="TreeGrafter"/>
</dbReference>
<evidence type="ECO:0000256" key="2">
    <source>
        <dbReference type="ARBA" id="ARBA00008054"/>
    </source>
</evidence>
<keyword evidence="10 13" id="KW-0675">Receptor</keyword>
<dbReference type="GO" id="GO:0048468">
    <property type="term" value="P:cell development"/>
    <property type="evidence" value="ECO:0007669"/>
    <property type="project" value="UniProtKB-ARBA"/>
</dbReference>
<feature type="repeat" description="FG-GAP" evidence="12">
    <location>
        <begin position="347"/>
        <end position="408"/>
    </location>
</feature>
<keyword evidence="9 13" id="KW-0472">Membrane</keyword>
<dbReference type="Pfam" id="PF20805">
    <property type="entry name" value="Integrin_A_Ig_2"/>
    <property type="match status" value="1"/>
</dbReference>
<dbReference type="SUPFAM" id="SSF69318">
    <property type="entry name" value="Integrin alpha N-terminal domain"/>
    <property type="match status" value="1"/>
</dbReference>
<evidence type="ECO:0000256" key="4">
    <source>
        <dbReference type="ARBA" id="ARBA00022729"/>
    </source>
</evidence>
<dbReference type="AlphaFoldDB" id="A0A1A9VE28"/>
<evidence type="ECO:0000313" key="17">
    <source>
        <dbReference type="Proteomes" id="UP000078200"/>
    </source>
</evidence>
<comment type="similarity">
    <text evidence="2 13">Belongs to the integrin alpha chain family.</text>
</comment>
<dbReference type="Pfam" id="PF01839">
    <property type="entry name" value="FG-GAP"/>
    <property type="match status" value="2"/>
</dbReference>
<dbReference type="InterPro" id="IPR013519">
    <property type="entry name" value="Int_alpha_beta-p"/>
</dbReference>
<dbReference type="InterPro" id="IPR048285">
    <property type="entry name" value="Integrin_alpha_Ig-like_2"/>
</dbReference>
<dbReference type="PROSITE" id="PS00242">
    <property type="entry name" value="INTEGRIN_ALPHA"/>
    <property type="match status" value="1"/>
</dbReference>
<evidence type="ECO:0000256" key="6">
    <source>
        <dbReference type="ARBA" id="ARBA00022889"/>
    </source>
</evidence>
<keyword evidence="5" id="KW-0677">Repeat</keyword>
<feature type="repeat" description="FG-GAP" evidence="12">
    <location>
        <begin position="125"/>
        <end position="186"/>
    </location>
</feature>
<evidence type="ECO:0000259" key="15">
    <source>
        <dbReference type="Pfam" id="PF20805"/>
    </source>
</evidence>
<dbReference type="Gene3D" id="2.60.40.1510">
    <property type="entry name" value="ntegrin, alpha v. Chain A, domain 3"/>
    <property type="match status" value="1"/>
</dbReference>
<dbReference type="GO" id="GO:0005178">
    <property type="term" value="F:integrin binding"/>
    <property type="evidence" value="ECO:0007669"/>
    <property type="project" value="TreeGrafter"/>
</dbReference>